<feature type="non-terminal residue" evidence="5">
    <location>
        <position position="554"/>
    </location>
</feature>
<dbReference type="InterPro" id="IPR012338">
    <property type="entry name" value="Beta-lactam/transpept-like"/>
</dbReference>
<feature type="region of interest" description="Disordered" evidence="1">
    <location>
        <begin position="392"/>
        <end position="418"/>
    </location>
</feature>
<feature type="chain" id="PRO_5047344026" evidence="3">
    <location>
        <begin position="31"/>
        <end position="554"/>
    </location>
</feature>
<protein>
    <submittedName>
        <fullName evidence="5">Serine hydrolase domain-containing protein</fullName>
        <ecNumber evidence="5">3.-.-.-</ecNumber>
    </submittedName>
</protein>
<dbReference type="InterPro" id="IPR050491">
    <property type="entry name" value="AmpC-like"/>
</dbReference>
<dbReference type="Proteomes" id="UP001596956">
    <property type="component" value="Unassembled WGS sequence"/>
</dbReference>
<dbReference type="GO" id="GO:0016787">
    <property type="term" value="F:hydrolase activity"/>
    <property type="evidence" value="ECO:0007669"/>
    <property type="project" value="UniProtKB-KW"/>
</dbReference>
<dbReference type="EC" id="3.-.-.-" evidence="5"/>
<proteinExistence type="predicted"/>
<evidence type="ECO:0000256" key="3">
    <source>
        <dbReference type="SAM" id="SignalP"/>
    </source>
</evidence>
<dbReference type="Pfam" id="PF00144">
    <property type="entry name" value="Beta-lactamase"/>
    <property type="match status" value="1"/>
</dbReference>
<organism evidence="5 6">
    <name type="scientific">Streptomonospora algeriensis</name>
    <dbReference type="NCBI Taxonomy" id="995084"/>
    <lineage>
        <taxon>Bacteria</taxon>
        <taxon>Bacillati</taxon>
        <taxon>Actinomycetota</taxon>
        <taxon>Actinomycetes</taxon>
        <taxon>Streptosporangiales</taxon>
        <taxon>Nocardiopsidaceae</taxon>
        <taxon>Streptomonospora</taxon>
    </lineage>
</organism>
<evidence type="ECO:0000256" key="1">
    <source>
        <dbReference type="SAM" id="MobiDB-lite"/>
    </source>
</evidence>
<gene>
    <name evidence="5" type="ORF">ACFQZU_12990</name>
</gene>
<keyword evidence="6" id="KW-1185">Reference proteome</keyword>
<feature type="domain" description="Beta-lactamase-related" evidence="4">
    <location>
        <begin position="52"/>
        <end position="381"/>
    </location>
</feature>
<evidence type="ECO:0000313" key="6">
    <source>
        <dbReference type="Proteomes" id="UP001596956"/>
    </source>
</evidence>
<dbReference type="Gene3D" id="3.40.710.10">
    <property type="entry name" value="DD-peptidase/beta-lactamase superfamily"/>
    <property type="match status" value="1"/>
</dbReference>
<keyword evidence="3" id="KW-0732">Signal</keyword>
<feature type="signal peptide" evidence="3">
    <location>
        <begin position="1"/>
        <end position="30"/>
    </location>
</feature>
<dbReference type="SUPFAM" id="SSF56601">
    <property type="entry name" value="beta-lactamase/transpeptidase-like"/>
    <property type="match status" value="1"/>
</dbReference>
<evidence type="ECO:0000256" key="2">
    <source>
        <dbReference type="SAM" id="Phobius"/>
    </source>
</evidence>
<dbReference type="EMBL" id="JBHTHR010000405">
    <property type="protein sequence ID" value="MFD0802224.1"/>
    <property type="molecule type" value="Genomic_DNA"/>
</dbReference>
<dbReference type="InterPro" id="IPR001466">
    <property type="entry name" value="Beta-lactam-related"/>
</dbReference>
<keyword evidence="2" id="KW-1133">Transmembrane helix</keyword>
<keyword evidence="2" id="KW-0472">Membrane</keyword>
<feature type="compositionally biased region" description="Gly residues" evidence="1">
    <location>
        <begin position="401"/>
        <end position="414"/>
    </location>
</feature>
<keyword evidence="5" id="KW-0378">Hydrolase</keyword>
<dbReference type="PANTHER" id="PTHR46825">
    <property type="entry name" value="D-ALANYL-D-ALANINE-CARBOXYPEPTIDASE/ENDOPEPTIDASE AMPH"/>
    <property type="match status" value="1"/>
</dbReference>
<reference evidence="6" key="1">
    <citation type="journal article" date="2019" name="Int. J. Syst. Evol. Microbiol.">
        <title>The Global Catalogue of Microorganisms (GCM) 10K type strain sequencing project: providing services to taxonomists for standard genome sequencing and annotation.</title>
        <authorList>
            <consortium name="The Broad Institute Genomics Platform"/>
            <consortium name="The Broad Institute Genome Sequencing Center for Infectious Disease"/>
            <person name="Wu L."/>
            <person name="Ma J."/>
        </authorList>
    </citation>
    <scope>NUCLEOTIDE SEQUENCE [LARGE SCALE GENOMIC DNA]</scope>
    <source>
        <strain evidence="6">CCUG 63369</strain>
    </source>
</reference>
<comment type="caution">
    <text evidence="5">The sequence shown here is derived from an EMBL/GenBank/DDBJ whole genome shotgun (WGS) entry which is preliminary data.</text>
</comment>
<sequence>MPPRIHPLVSLCAAAALAVGISVPPAPASADDAGKGGAPPEPTAAEVEGFLDERVPELLEKNGIPGAAVSVVDDGRQVHAGGYGSADASQDTPIDPAETSFPMASVSKSFVAAAVMQLAEEGEVELETDANEYLPRSARLPDTYPGEPVTLHHLLTHTAGFEDSVVGMATDSADTMLPLRDYVSTYRPERIYPPGRFIGYSNYGTSLAGLIVQEVSGVPYEDYLDENVFGPLGMEHSGFMNPEQAAERFTVPTLHGATPGTVSEPLFVNQGPAGAGYASAGDMSNFMLAMLDGGAYDGTRVLSADSVQAMLSKQESLHPGLMGAGYGTWEKFREGPRTVGHGGDLHGAHTEWAVVPDLGFGVYVAVNGDGTSENPLDDGRAQILDAVLDEFAGPGSTASGDGSGGGTGQPGHGADGSLERYAGTYISTRTSKNDASAAMVAMDQASVSVTDDGKLRTTNRYLGETEWAPAQPGLFVSDEGRHLAFKAADGEVLGLAFDSLAHQAYEKVAWHEAPSLHFGAAGAALLVAFSLLAWPVIALVRRIRGTAERRSAGA</sequence>
<dbReference type="PANTHER" id="PTHR46825:SF9">
    <property type="entry name" value="BETA-LACTAMASE-RELATED DOMAIN-CONTAINING PROTEIN"/>
    <property type="match status" value="1"/>
</dbReference>
<feature type="transmembrane region" description="Helical" evidence="2">
    <location>
        <begin position="516"/>
        <end position="540"/>
    </location>
</feature>
<evidence type="ECO:0000313" key="5">
    <source>
        <dbReference type="EMBL" id="MFD0802224.1"/>
    </source>
</evidence>
<accession>A0ABW3BGL2</accession>
<keyword evidence="2" id="KW-0812">Transmembrane</keyword>
<evidence type="ECO:0000259" key="4">
    <source>
        <dbReference type="Pfam" id="PF00144"/>
    </source>
</evidence>
<name>A0ABW3BGL2_9ACTN</name>